<dbReference type="AlphaFoldDB" id="A0A1E5USR0"/>
<proteinExistence type="predicted"/>
<feature type="non-terminal residue" evidence="1">
    <location>
        <position position="1"/>
    </location>
</feature>
<reference evidence="1 2" key="1">
    <citation type="submission" date="2016-09" db="EMBL/GenBank/DDBJ databases">
        <title>The draft genome of Dichanthelium oligosanthes: A C3 panicoid grass species.</title>
        <authorList>
            <person name="Studer A.J."/>
            <person name="Schnable J.C."/>
            <person name="Brutnell T.P."/>
        </authorList>
    </citation>
    <scope>NUCLEOTIDE SEQUENCE [LARGE SCALE GENOMIC DNA]</scope>
    <source>
        <strain evidence="2">cv. Kellogg 1175</strain>
        <tissue evidence="1">Leaf</tissue>
    </source>
</reference>
<sequence length="102" mass="11717">LTGVKVMWSFFERRVQPLMERAHPLFRYAGAGDPTRMSLDVLMLREVRSRVWTVIRRTEINPELDQLEGGMAIVPVPRHTGYDPVTVSLVTFLCFAPSHLCF</sequence>
<organism evidence="1 2">
    <name type="scientific">Dichanthelium oligosanthes</name>
    <dbReference type="NCBI Taxonomy" id="888268"/>
    <lineage>
        <taxon>Eukaryota</taxon>
        <taxon>Viridiplantae</taxon>
        <taxon>Streptophyta</taxon>
        <taxon>Embryophyta</taxon>
        <taxon>Tracheophyta</taxon>
        <taxon>Spermatophyta</taxon>
        <taxon>Magnoliopsida</taxon>
        <taxon>Liliopsida</taxon>
        <taxon>Poales</taxon>
        <taxon>Poaceae</taxon>
        <taxon>PACMAD clade</taxon>
        <taxon>Panicoideae</taxon>
        <taxon>Panicodae</taxon>
        <taxon>Paniceae</taxon>
        <taxon>Dichantheliinae</taxon>
        <taxon>Dichanthelium</taxon>
    </lineage>
</organism>
<keyword evidence="2" id="KW-1185">Reference proteome</keyword>
<comment type="caution">
    <text evidence="1">The sequence shown here is derived from an EMBL/GenBank/DDBJ whole genome shotgun (WGS) entry which is preliminary data.</text>
</comment>
<dbReference type="PANTHER" id="PTHR33026:SF7">
    <property type="entry name" value="OS03G0100275 PROTEIN"/>
    <property type="match status" value="1"/>
</dbReference>
<dbReference type="Proteomes" id="UP000095767">
    <property type="component" value="Unassembled WGS sequence"/>
</dbReference>
<name>A0A1E5USR0_9POAL</name>
<dbReference type="PANTHER" id="PTHR33026">
    <property type="entry name" value="OS06G0360600 PROTEIN"/>
    <property type="match status" value="1"/>
</dbReference>
<gene>
    <name evidence="1" type="ORF">BAE44_0023055</name>
</gene>
<dbReference type="EMBL" id="LWDX02064935">
    <property type="protein sequence ID" value="OEL15926.1"/>
    <property type="molecule type" value="Genomic_DNA"/>
</dbReference>
<evidence type="ECO:0000313" key="2">
    <source>
        <dbReference type="Proteomes" id="UP000095767"/>
    </source>
</evidence>
<accession>A0A1E5USR0</accession>
<evidence type="ECO:0000313" key="1">
    <source>
        <dbReference type="EMBL" id="OEL15926.1"/>
    </source>
</evidence>
<protein>
    <submittedName>
        <fullName evidence="1">Uncharacterized protein</fullName>
    </submittedName>
</protein>